<name>A0A9W9DII0_9AGAR</name>
<feature type="compositionally biased region" description="Polar residues" evidence="1">
    <location>
        <begin position="63"/>
        <end position="88"/>
    </location>
</feature>
<gene>
    <name evidence="2" type="ORF">J3R30DRAFT_3523827</name>
</gene>
<evidence type="ECO:0000313" key="3">
    <source>
        <dbReference type="Proteomes" id="UP001150266"/>
    </source>
</evidence>
<dbReference type="Proteomes" id="UP001150266">
    <property type="component" value="Unassembled WGS sequence"/>
</dbReference>
<keyword evidence="3" id="KW-1185">Reference proteome</keyword>
<protein>
    <submittedName>
        <fullName evidence="2">Uncharacterized protein</fullName>
    </submittedName>
</protein>
<evidence type="ECO:0000313" key="2">
    <source>
        <dbReference type="EMBL" id="KAJ4472193.1"/>
    </source>
</evidence>
<reference evidence="2" key="1">
    <citation type="submission" date="2022-08" db="EMBL/GenBank/DDBJ databases">
        <title>A Global Phylogenomic Analysis of the Shiitake Genus Lentinula.</title>
        <authorList>
            <consortium name="DOE Joint Genome Institute"/>
            <person name="Sierra-Patev S."/>
            <person name="Min B."/>
            <person name="Naranjo-Ortiz M."/>
            <person name="Looney B."/>
            <person name="Konkel Z."/>
            <person name="Slot J.C."/>
            <person name="Sakamoto Y."/>
            <person name="Steenwyk J.L."/>
            <person name="Rokas A."/>
            <person name="Carro J."/>
            <person name="Camarero S."/>
            <person name="Ferreira P."/>
            <person name="Molpeceres G."/>
            <person name="Ruiz-Duenas F.J."/>
            <person name="Serrano A."/>
            <person name="Henrissat B."/>
            <person name="Drula E."/>
            <person name="Hughes K.W."/>
            <person name="Mata J.L."/>
            <person name="Ishikawa N.K."/>
            <person name="Vargas-Isla R."/>
            <person name="Ushijima S."/>
            <person name="Smith C.A."/>
            <person name="Ahrendt S."/>
            <person name="Andreopoulos W."/>
            <person name="He G."/>
            <person name="Labutti K."/>
            <person name="Lipzen A."/>
            <person name="Ng V."/>
            <person name="Riley R."/>
            <person name="Sandor L."/>
            <person name="Barry K."/>
            <person name="Martinez A.T."/>
            <person name="Xiao Y."/>
            <person name="Gibbons J.G."/>
            <person name="Terashima K."/>
            <person name="Grigoriev I.V."/>
            <person name="Hibbett D.S."/>
        </authorList>
    </citation>
    <scope>NUCLEOTIDE SEQUENCE</scope>
    <source>
        <strain evidence="2">JLM2183</strain>
    </source>
</reference>
<accession>A0A9W9DII0</accession>
<sequence length="520" mass="57410">MIPITSYFQRKPRKENVSPQKRKQNATDDALQRSSKKSKLDAPTRHQLSNRTRSLNKEGFSVAASTPTNHSGTISRTSPQHQYATPKSLARTSTFRKNGYSNAIADLAVELSEPDTEANPFLIRSPKLITTQSTPMCISLPPTPNSSIQSSNPRTFLSTSHRSIVTTTPKRPFKHVLEIVPETPESPTLRPPKVSNDRPDLFQLASSRNQEAKVDILVNRKCPSLTSELHDLSQVSTSQSQELEIDFSVTGATTDESPNLSQVPTSQSQEVEVDLSMYRSPDDHPPSDEVVPCSQSQDLDGIFLEVVSPRRRRVLHELEQARQIASATDTTNSDSYFNERQSNFVSKPLNEPESGTDYAANAATIDAEDITLCSARDAISEQSVQCSNSHLAVVSINDEDIQNLFESEGLLGDDDAVSIANGCDTTRVELPATLPSQASSITESDSGDEQWMLRTRKIFHNQIVDAPPPMRESDDEASPRELARLPLTQSEIQSWQTDVSAYSYPPAALDFLDMLEEGPD</sequence>
<dbReference type="OrthoDB" id="2925159at2759"/>
<evidence type="ECO:0000256" key="1">
    <source>
        <dbReference type="SAM" id="MobiDB-lite"/>
    </source>
</evidence>
<proteinExistence type="predicted"/>
<comment type="caution">
    <text evidence="2">The sequence shown here is derived from an EMBL/GenBank/DDBJ whole genome shotgun (WGS) entry which is preliminary data.</text>
</comment>
<feature type="region of interest" description="Disordered" evidence="1">
    <location>
        <begin position="1"/>
        <end position="88"/>
    </location>
</feature>
<dbReference type="AlphaFoldDB" id="A0A9W9DII0"/>
<dbReference type="EMBL" id="JAOTPV010000021">
    <property type="protein sequence ID" value="KAJ4472193.1"/>
    <property type="molecule type" value="Genomic_DNA"/>
</dbReference>
<organism evidence="2 3">
    <name type="scientific">Lentinula aciculospora</name>
    <dbReference type="NCBI Taxonomy" id="153920"/>
    <lineage>
        <taxon>Eukaryota</taxon>
        <taxon>Fungi</taxon>
        <taxon>Dikarya</taxon>
        <taxon>Basidiomycota</taxon>
        <taxon>Agaricomycotina</taxon>
        <taxon>Agaricomycetes</taxon>
        <taxon>Agaricomycetidae</taxon>
        <taxon>Agaricales</taxon>
        <taxon>Marasmiineae</taxon>
        <taxon>Omphalotaceae</taxon>
        <taxon>Lentinula</taxon>
    </lineage>
</organism>